<dbReference type="InterPro" id="IPR047111">
    <property type="entry name" value="YbaP-like"/>
</dbReference>
<sequence>MHDAAASPADPLRSRAPPSFICGIVPAMRLLHVFRRFHQAHNVRPMLKSLAASVLTTLARRGVAAMAVLAAGLGLLGLAGAATPSCPPEPAPLPAEQLAAKARDRGLMWTLRRDGRTSYLYASLHVGKPAWAAPGPRLREALDRVDAVALELDPLDRAAWRMPEIAPLPLDDAMRSRLDAQAAAVCLPAQALASLHPLLQTSTFMLLRARTLGLDVRYGQEILLSQWARDRGLPVLALETLQGQLDALLPSDPDDARRELTSNLRQLERPKTLLRTLDQMVGVWERGDLKRLDRYAEWCDCVSDAADRAALTRINDGRNPALAERISELHQRGQSLLVAVGAMHMTGDKALPVLLKAQGFEVTLMPRPVSR</sequence>
<organism evidence="1 2">
    <name type="scientific">Roseateles aquatilis</name>
    <dbReference type="NCBI Taxonomy" id="431061"/>
    <lineage>
        <taxon>Bacteria</taxon>
        <taxon>Pseudomonadati</taxon>
        <taxon>Pseudomonadota</taxon>
        <taxon>Betaproteobacteria</taxon>
        <taxon>Burkholderiales</taxon>
        <taxon>Sphaerotilaceae</taxon>
        <taxon>Roseateles</taxon>
    </lineage>
</organism>
<dbReference type="Pfam" id="PF01963">
    <property type="entry name" value="TraB_PrgY_gumN"/>
    <property type="match status" value="1"/>
</dbReference>
<protein>
    <recommendedName>
        <fullName evidence="3">TraB/GumN family protein</fullName>
    </recommendedName>
</protein>
<dbReference type="CDD" id="cd14789">
    <property type="entry name" value="Tiki"/>
    <property type="match status" value="1"/>
</dbReference>
<evidence type="ECO:0008006" key="3">
    <source>
        <dbReference type="Google" id="ProtNLM"/>
    </source>
</evidence>
<proteinExistence type="predicted"/>
<reference evidence="1 2" key="1">
    <citation type="journal article" date="2008" name="Int. J. Syst. Evol. Microbiol.">
        <title>Description of Roseateles aquatilis sp. nov. and Roseateles terrae sp. nov., in the class Betaproteobacteria, and emended description of the genus Roseateles.</title>
        <authorList>
            <person name="Gomila M."/>
            <person name="Bowien B."/>
            <person name="Falsen E."/>
            <person name="Moore E.R."/>
            <person name="Lalucat J."/>
        </authorList>
    </citation>
    <scope>NUCLEOTIDE SEQUENCE [LARGE SCALE GENOMIC DNA]</scope>
    <source>
        <strain evidence="1 2">CCUG 48205</strain>
    </source>
</reference>
<dbReference type="PANTHER" id="PTHR40590">
    <property type="entry name" value="CYTOPLASMIC PROTEIN-RELATED"/>
    <property type="match status" value="1"/>
</dbReference>
<dbReference type="InterPro" id="IPR002816">
    <property type="entry name" value="TraB/PrgY/GumN_fam"/>
</dbReference>
<accession>A0A246J196</accession>
<dbReference type="EMBL" id="NIOF01000011">
    <property type="protein sequence ID" value="OWQ86346.1"/>
    <property type="molecule type" value="Genomic_DNA"/>
</dbReference>
<dbReference type="AlphaFoldDB" id="A0A246J196"/>
<dbReference type="Proteomes" id="UP000197468">
    <property type="component" value="Unassembled WGS sequence"/>
</dbReference>
<name>A0A246J196_9BURK</name>
<dbReference type="PANTHER" id="PTHR40590:SF1">
    <property type="entry name" value="CYTOPLASMIC PROTEIN"/>
    <property type="match status" value="1"/>
</dbReference>
<comment type="caution">
    <text evidence="1">The sequence shown here is derived from an EMBL/GenBank/DDBJ whole genome shotgun (WGS) entry which is preliminary data.</text>
</comment>
<gene>
    <name evidence="1" type="ORF">CDN99_21190</name>
</gene>
<keyword evidence="2" id="KW-1185">Reference proteome</keyword>
<evidence type="ECO:0000313" key="1">
    <source>
        <dbReference type="EMBL" id="OWQ86346.1"/>
    </source>
</evidence>
<evidence type="ECO:0000313" key="2">
    <source>
        <dbReference type="Proteomes" id="UP000197468"/>
    </source>
</evidence>